<dbReference type="PANTHER" id="PTHR13504">
    <property type="entry name" value="FIDO DOMAIN-CONTAINING PROTEIN DDB_G0283145"/>
    <property type="match status" value="1"/>
</dbReference>
<gene>
    <name evidence="2" type="ORF">HF576_16485</name>
</gene>
<evidence type="ECO:0000313" key="2">
    <source>
        <dbReference type="EMBL" id="NLP85446.1"/>
    </source>
</evidence>
<dbReference type="PROSITE" id="PS51459">
    <property type="entry name" value="FIDO"/>
    <property type="match status" value="1"/>
</dbReference>
<accession>A0ABX1KJA2</accession>
<name>A0ABX1KJA2_9MICO</name>
<dbReference type="InterPro" id="IPR003812">
    <property type="entry name" value="Fido"/>
</dbReference>
<dbReference type="Pfam" id="PF02661">
    <property type="entry name" value="Fic"/>
    <property type="match status" value="1"/>
</dbReference>
<comment type="caution">
    <text evidence="2">The sequence shown here is derived from an EMBL/GenBank/DDBJ whole genome shotgun (WGS) entry which is preliminary data.</text>
</comment>
<dbReference type="Proteomes" id="UP001429745">
    <property type="component" value="Unassembled WGS sequence"/>
</dbReference>
<dbReference type="InterPro" id="IPR036597">
    <property type="entry name" value="Fido-like_dom_sf"/>
</dbReference>
<dbReference type="RefSeq" id="WP_168913937.1">
    <property type="nucleotide sequence ID" value="NZ_JABACI010000005.1"/>
</dbReference>
<keyword evidence="3" id="KW-1185">Reference proteome</keyword>
<dbReference type="InterPro" id="IPR040198">
    <property type="entry name" value="Fido_containing"/>
</dbReference>
<evidence type="ECO:0000259" key="1">
    <source>
        <dbReference type="PROSITE" id="PS51459"/>
    </source>
</evidence>
<dbReference type="PANTHER" id="PTHR13504:SF38">
    <property type="entry name" value="FIDO DOMAIN-CONTAINING PROTEIN"/>
    <property type="match status" value="1"/>
</dbReference>
<organism evidence="2 3">
    <name type="scientific">Microbacterium salsuginis</name>
    <dbReference type="NCBI Taxonomy" id="2722803"/>
    <lineage>
        <taxon>Bacteria</taxon>
        <taxon>Bacillati</taxon>
        <taxon>Actinomycetota</taxon>
        <taxon>Actinomycetes</taxon>
        <taxon>Micrococcales</taxon>
        <taxon>Microbacteriaceae</taxon>
        <taxon>Microbacterium</taxon>
    </lineage>
</organism>
<dbReference type="SUPFAM" id="SSF140931">
    <property type="entry name" value="Fic-like"/>
    <property type="match status" value="1"/>
</dbReference>
<evidence type="ECO:0000313" key="3">
    <source>
        <dbReference type="Proteomes" id="UP001429745"/>
    </source>
</evidence>
<dbReference type="Gene3D" id="1.10.3290.10">
    <property type="entry name" value="Fido-like domain"/>
    <property type="match status" value="1"/>
</dbReference>
<sequence length="199" mass="22365">MEDEASAGSLTRFLETTRGVLSYAEVADIVAEELLGLLDEVAEGDFSARALDADLLRSFHARILAGIIPEIAGAWRDVDVAVGRHLPPPWWQVPILVREFGENLLAQIEWCGSDLGRQIEVLAFAEGNILSIHPFVDFNGRATRAFLTEMIQRFDLPPVELSVARDTPRFDLYATALRAFDVGDPLPLREFWIDRFENW</sequence>
<feature type="domain" description="Fido" evidence="1">
    <location>
        <begin position="51"/>
        <end position="199"/>
    </location>
</feature>
<dbReference type="EMBL" id="JABACI010000005">
    <property type="protein sequence ID" value="NLP85446.1"/>
    <property type="molecule type" value="Genomic_DNA"/>
</dbReference>
<proteinExistence type="predicted"/>
<reference evidence="2 3" key="1">
    <citation type="submission" date="2020-04" db="EMBL/GenBank/DDBJ databases">
        <title>CFH 90308 Microbacterium sp.</title>
        <authorList>
            <person name="Nie G."/>
            <person name="Ming H."/>
            <person name="Xia T."/>
        </authorList>
    </citation>
    <scope>NUCLEOTIDE SEQUENCE [LARGE SCALE GENOMIC DNA]</scope>
    <source>
        <strain evidence="2 3">CFH 90308</strain>
    </source>
</reference>
<protein>
    <submittedName>
        <fullName evidence="2">Fic family protein</fullName>
    </submittedName>
</protein>